<dbReference type="OrthoDB" id="7869508at2"/>
<evidence type="ECO:0000313" key="2">
    <source>
        <dbReference type="EMBL" id="SHK24212.1"/>
    </source>
</evidence>
<keyword evidence="1" id="KW-1133">Transmembrane helix</keyword>
<keyword evidence="1" id="KW-0812">Transmembrane</keyword>
<keyword evidence="1" id="KW-0472">Membrane</keyword>
<reference evidence="3" key="1">
    <citation type="submission" date="2016-11" db="EMBL/GenBank/DDBJ databases">
        <authorList>
            <person name="Varghese N."/>
            <person name="Submissions S."/>
        </authorList>
    </citation>
    <scope>NUCLEOTIDE SEQUENCE [LARGE SCALE GENOMIC DNA]</scope>
    <source>
        <strain evidence="3">DSM 100564</strain>
    </source>
</reference>
<organism evidence="2 3">
    <name type="scientific">Shimia gijangensis</name>
    <dbReference type="NCBI Taxonomy" id="1470563"/>
    <lineage>
        <taxon>Bacteria</taxon>
        <taxon>Pseudomonadati</taxon>
        <taxon>Pseudomonadota</taxon>
        <taxon>Alphaproteobacteria</taxon>
        <taxon>Rhodobacterales</taxon>
        <taxon>Roseobacteraceae</taxon>
    </lineage>
</organism>
<evidence type="ECO:0000313" key="3">
    <source>
        <dbReference type="Proteomes" id="UP000183982"/>
    </source>
</evidence>
<dbReference type="InterPro" id="IPR047784">
    <property type="entry name" value="TrgA"/>
</dbReference>
<name>A0A1M6QVC3_9RHOB</name>
<evidence type="ECO:0000256" key="1">
    <source>
        <dbReference type="SAM" id="Phobius"/>
    </source>
</evidence>
<evidence type="ECO:0008006" key="4">
    <source>
        <dbReference type="Google" id="ProtNLM"/>
    </source>
</evidence>
<feature type="transmembrane region" description="Helical" evidence="1">
    <location>
        <begin position="37"/>
        <end position="55"/>
    </location>
</feature>
<dbReference type="STRING" id="1470563.SAMN05444000_12334"/>
<dbReference type="EMBL" id="FQZQ01000023">
    <property type="protein sequence ID" value="SHK24212.1"/>
    <property type="molecule type" value="Genomic_DNA"/>
</dbReference>
<dbReference type="AlphaFoldDB" id="A0A1M6QVC3"/>
<feature type="transmembrane region" description="Helical" evidence="1">
    <location>
        <begin position="67"/>
        <end position="86"/>
    </location>
</feature>
<dbReference type="NCBIfam" id="NF033773">
    <property type="entry name" value="tellur_TrgA"/>
    <property type="match status" value="1"/>
</dbReference>
<accession>A0A1M6QVC3</accession>
<dbReference type="Proteomes" id="UP000183982">
    <property type="component" value="Unassembled WGS sequence"/>
</dbReference>
<keyword evidence="3" id="KW-1185">Reference proteome</keyword>
<gene>
    <name evidence="2" type="ORF">SAMN05444000_12334</name>
</gene>
<protein>
    <recommendedName>
        <fullName evidence="4">Tellurium resistance protein</fullName>
    </recommendedName>
</protein>
<feature type="transmembrane region" description="Helical" evidence="1">
    <location>
        <begin position="123"/>
        <end position="142"/>
    </location>
</feature>
<proteinExistence type="predicted"/>
<sequence length="146" mass="15671">MPTGSRLVAAICLAILSAIIAEMVKPLMPEATVFGKFTYVTAFLGLIVGWTHLGARAGGSVVDGVNNGITAVALLVVFALLVFGSYEMVDQALRHRYSNLLQALRGILAIGVDYGQYLLDVEIIVTLVVGAVVSGLITEFAYRRWR</sequence>
<dbReference type="RefSeq" id="WP_073255515.1">
    <property type="nucleotide sequence ID" value="NZ_FQZQ01000023.1"/>
</dbReference>